<dbReference type="Proteomes" id="UP001151760">
    <property type="component" value="Unassembled WGS sequence"/>
</dbReference>
<dbReference type="InterPro" id="IPR014977">
    <property type="entry name" value="WRC_dom"/>
</dbReference>
<evidence type="ECO:0000256" key="1">
    <source>
        <dbReference type="ARBA" id="ARBA00023242"/>
    </source>
</evidence>
<comment type="caution">
    <text evidence="2">Lacks conserved residue(s) required for the propagation of feature annotation.</text>
</comment>
<name>A0ABQ5CEE9_9ASTR</name>
<dbReference type="PROSITE" id="PS51667">
    <property type="entry name" value="WRC"/>
    <property type="match status" value="1"/>
</dbReference>
<evidence type="ECO:0000259" key="5">
    <source>
        <dbReference type="PROSITE" id="PS51667"/>
    </source>
</evidence>
<reference evidence="6" key="1">
    <citation type="journal article" date="2022" name="Int. J. Mol. Sci.">
        <title>Draft Genome of Tanacetum Coccineum: Genomic Comparison of Closely Related Tanacetum-Family Plants.</title>
        <authorList>
            <person name="Yamashiro T."/>
            <person name="Shiraishi A."/>
            <person name="Nakayama K."/>
            <person name="Satake H."/>
        </authorList>
    </citation>
    <scope>NUCLEOTIDE SEQUENCE</scope>
</reference>
<dbReference type="Pfam" id="PF08879">
    <property type="entry name" value="WRC"/>
    <property type="match status" value="1"/>
</dbReference>
<feature type="signal peptide" evidence="4">
    <location>
        <begin position="1"/>
        <end position="25"/>
    </location>
</feature>
<evidence type="ECO:0000313" key="7">
    <source>
        <dbReference type="Proteomes" id="UP001151760"/>
    </source>
</evidence>
<feature type="region of interest" description="Disordered" evidence="3">
    <location>
        <begin position="120"/>
        <end position="154"/>
    </location>
</feature>
<evidence type="ECO:0000256" key="2">
    <source>
        <dbReference type="PROSITE-ProRule" id="PRU01002"/>
    </source>
</evidence>
<dbReference type="EMBL" id="BQNB010014123">
    <property type="protein sequence ID" value="GJT24286.1"/>
    <property type="molecule type" value="Genomic_DNA"/>
</dbReference>
<keyword evidence="4" id="KW-0732">Signal</keyword>
<proteinExistence type="predicted"/>
<sequence>MRIRKRFLSLLAATTAAPLSSVSHADDEVLPIVAVQHPEVHPNSSDHTTKIGLQPVSSGACSDSEKTKEMKSLKMKGIIKTDYTGRKESMLCEEAKSRDLVLNGLFEGDKLVPIKKRRGSLGKNVNHDHQEDSEGTLMKPTPKKSKKNEKRGDVIMEGSRCSRVNGRGWRCGQQTLVGYSLCEHHLGKGRLRSMSSVRGRAQKVALKDQETKEMQHDYIETKSTNHHACIEFKDPNLEPVLSMEVRKKFSKEKKVGVVKERSLSSLLSQLGD</sequence>
<dbReference type="PANTHER" id="PTHR34122:SF1">
    <property type="entry name" value="EXPRESSED PROTEIN"/>
    <property type="match status" value="1"/>
</dbReference>
<evidence type="ECO:0000256" key="4">
    <source>
        <dbReference type="SAM" id="SignalP"/>
    </source>
</evidence>
<feature type="domain" description="WRC" evidence="5">
    <location>
        <begin position="155"/>
        <end position="199"/>
    </location>
</feature>
<gene>
    <name evidence="6" type="ORF">Tco_0894223</name>
</gene>
<keyword evidence="7" id="KW-1185">Reference proteome</keyword>
<reference evidence="6" key="2">
    <citation type="submission" date="2022-01" db="EMBL/GenBank/DDBJ databases">
        <authorList>
            <person name="Yamashiro T."/>
            <person name="Shiraishi A."/>
            <person name="Satake H."/>
            <person name="Nakayama K."/>
        </authorList>
    </citation>
    <scope>NUCLEOTIDE SEQUENCE</scope>
</reference>
<feature type="chain" id="PRO_5047363872" evidence="4">
    <location>
        <begin position="26"/>
        <end position="272"/>
    </location>
</feature>
<dbReference type="PANTHER" id="PTHR34122">
    <property type="entry name" value="EXPRESSED PROTEIN-RELATED"/>
    <property type="match status" value="1"/>
</dbReference>
<organism evidence="6 7">
    <name type="scientific">Tanacetum coccineum</name>
    <dbReference type="NCBI Taxonomy" id="301880"/>
    <lineage>
        <taxon>Eukaryota</taxon>
        <taxon>Viridiplantae</taxon>
        <taxon>Streptophyta</taxon>
        <taxon>Embryophyta</taxon>
        <taxon>Tracheophyta</taxon>
        <taxon>Spermatophyta</taxon>
        <taxon>Magnoliopsida</taxon>
        <taxon>eudicotyledons</taxon>
        <taxon>Gunneridae</taxon>
        <taxon>Pentapetalae</taxon>
        <taxon>asterids</taxon>
        <taxon>campanulids</taxon>
        <taxon>Asterales</taxon>
        <taxon>Asteraceae</taxon>
        <taxon>Asteroideae</taxon>
        <taxon>Anthemideae</taxon>
        <taxon>Anthemidinae</taxon>
        <taxon>Tanacetum</taxon>
    </lineage>
</organism>
<comment type="caution">
    <text evidence="6">The sequence shown here is derived from an EMBL/GenBank/DDBJ whole genome shotgun (WGS) entry which is preliminary data.</text>
</comment>
<keyword evidence="1" id="KW-0539">Nucleus</keyword>
<accession>A0ABQ5CEE9</accession>
<protein>
    <submittedName>
        <fullName evidence="6">WRC-like protein</fullName>
    </submittedName>
</protein>
<evidence type="ECO:0000256" key="3">
    <source>
        <dbReference type="SAM" id="MobiDB-lite"/>
    </source>
</evidence>
<evidence type="ECO:0000313" key="6">
    <source>
        <dbReference type="EMBL" id="GJT24286.1"/>
    </source>
</evidence>